<name>A0A922MTP8_SPOEX</name>
<dbReference type="Proteomes" id="UP000814243">
    <property type="component" value="Unassembled WGS sequence"/>
</dbReference>
<evidence type="ECO:0000313" key="3">
    <source>
        <dbReference type="Proteomes" id="UP000814243"/>
    </source>
</evidence>
<feature type="region of interest" description="Disordered" evidence="1">
    <location>
        <begin position="101"/>
        <end position="122"/>
    </location>
</feature>
<gene>
    <name evidence="2" type="ORF">HF086_007430</name>
</gene>
<sequence length="122" mass="14230">MFVNKVNWLKTKHIQLRKDNVHSVFMRSDDIEEYQELYIGRKFKGSVLPLSSELLTPLWPDGKPITQAKLNDIKSMLSQVKLIPEDCLFFYKNLQGMEGPDNIEGFSGEQDFDFEDDEEELV</sequence>
<protein>
    <submittedName>
        <fullName evidence="2">Uncharacterized protein</fullName>
    </submittedName>
</protein>
<dbReference type="AlphaFoldDB" id="A0A922MTP8"/>
<organism evidence="2 3">
    <name type="scientific">Spodoptera exigua</name>
    <name type="common">Beet armyworm</name>
    <name type="synonym">Noctua fulgens</name>
    <dbReference type="NCBI Taxonomy" id="7107"/>
    <lineage>
        <taxon>Eukaryota</taxon>
        <taxon>Metazoa</taxon>
        <taxon>Ecdysozoa</taxon>
        <taxon>Arthropoda</taxon>
        <taxon>Hexapoda</taxon>
        <taxon>Insecta</taxon>
        <taxon>Pterygota</taxon>
        <taxon>Neoptera</taxon>
        <taxon>Endopterygota</taxon>
        <taxon>Lepidoptera</taxon>
        <taxon>Glossata</taxon>
        <taxon>Ditrysia</taxon>
        <taxon>Noctuoidea</taxon>
        <taxon>Noctuidae</taxon>
        <taxon>Amphipyrinae</taxon>
        <taxon>Spodoptera</taxon>
    </lineage>
</organism>
<evidence type="ECO:0000313" key="2">
    <source>
        <dbReference type="EMBL" id="KAH9642120.1"/>
    </source>
</evidence>
<feature type="compositionally biased region" description="Acidic residues" evidence="1">
    <location>
        <begin position="110"/>
        <end position="122"/>
    </location>
</feature>
<reference evidence="2" key="1">
    <citation type="journal article" date="2021" name="G3 (Bethesda)">
        <title>Genome and transcriptome analysis of the beet armyworm Spodoptera exigua reveals targets for pest control. .</title>
        <authorList>
            <person name="Simon S."/>
            <person name="Breeschoten T."/>
            <person name="Jansen H.J."/>
            <person name="Dirks R.P."/>
            <person name="Schranz M.E."/>
            <person name="Ros V.I.D."/>
        </authorList>
    </citation>
    <scope>NUCLEOTIDE SEQUENCE</scope>
    <source>
        <strain evidence="2">TB_SE_WUR_2020</strain>
    </source>
</reference>
<evidence type="ECO:0000256" key="1">
    <source>
        <dbReference type="SAM" id="MobiDB-lite"/>
    </source>
</evidence>
<dbReference type="EMBL" id="JACEFF010000200">
    <property type="protein sequence ID" value="KAH9642120.1"/>
    <property type="molecule type" value="Genomic_DNA"/>
</dbReference>
<proteinExistence type="predicted"/>
<accession>A0A922MTP8</accession>
<comment type="caution">
    <text evidence="2">The sequence shown here is derived from an EMBL/GenBank/DDBJ whole genome shotgun (WGS) entry which is preliminary data.</text>
</comment>